<name>A0ABW0M714_9BURK</name>
<reference evidence="2" key="1">
    <citation type="journal article" date="2019" name="Int. J. Syst. Evol. Microbiol.">
        <title>The Global Catalogue of Microorganisms (GCM) 10K type strain sequencing project: providing services to taxonomists for standard genome sequencing and annotation.</title>
        <authorList>
            <consortium name="The Broad Institute Genomics Platform"/>
            <consortium name="The Broad Institute Genome Sequencing Center for Infectious Disease"/>
            <person name="Wu L."/>
            <person name="Ma J."/>
        </authorList>
    </citation>
    <scope>NUCLEOTIDE SEQUENCE [LARGE SCALE GENOMIC DNA]</scope>
    <source>
        <strain evidence="2">JCM 17066</strain>
    </source>
</reference>
<comment type="caution">
    <text evidence="1">The sequence shown here is derived from an EMBL/GenBank/DDBJ whole genome shotgun (WGS) entry which is preliminary data.</text>
</comment>
<dbReference type="EMBL" id="JBHSMT010000006">
    <property type="protein sequence ID" value="MFC5472778.1"/>
    <property type="molecule type" value="Genomic_DNA"/>
</dbReference>
<evidence type="ECO:0000313" key="2">
    <source>
        <dbReference type="Proteomes" id="UP001596045"/>
    </source>
</evidence>
<accession>A0ABW0M714</accession>
<keyword evidence="2" id="KW-1185">Reference proteome</keyword>
<dbReference type="RefSeq" id="WP_378994553.1">
    <property type="nucleotide sequence ID" value="NZ_JBHSMT010000006.1"/>
</dbReference>
<evidence type="ECO:0000313" key="1">
    <source>
        <dbReference type="EMBL" id="MFC5472778.1"/>
    </source>
</evidence>
<proteinExistence type="predicted"/>
<gene>
    <name evidence="1" type="ORF">ACFPM8_02295</name>
</gene>
<protein>
    <submittedName>
        <fullName evidence="1">Uncharacterized protein</fullName>
    </submittedName>
</protein>
<organism evidence="1 2">
    <name type="scientific">Paraherbaspirillum soli</name>
    <dbReference type="NCBI Taxonomy" id="631222"/>
    <lineage>
        <taxon>Bacteria</taxon>
        <taxon>Pseudomonadati</taxon>
        <taxon>Pseudomonadota</taxon>
        <taxon>Betaproteobacteria</taxon>
        <taxon>Burkholderiales</taxon>
        <taxon>Oxalobacteraceae</taxon>
        <taxon>Paraherbaspirillum</taxon>
    </lineage>
</organism>
<dbReference type="Proteomes" id="UP001596045">
    <property type="component" value="Unassembled WGS sequence"/>
</dbReference>
<sequence>MTTSNDFQCMGRATFVNVSPLAIDCGIAACDSEQTSAGARFKLFSATQFWHWNHCNHHYSASNSWTVKNSSAACDPSWLANDVDGILGSRGESFVAGRRPPGTQH</sequence>